<dbReference type="STRING" id="868595.Desca_2673"/>
<feature type="region of interest" description="Disordered" evidence="1">
    <location>
        <begin position="1"/>
        <end position="20"/>
    </location>
</feature>
<organism evidence="2 3">
    <name type="scientific">Desulfotomaculum nigrificans (strain DSM 14880 / VKM B-2319 / CO-1-SRB)</name>
    <name type="common">Desulfotomaculum carboxydivorans</name>
    <dbReference type="NCBI Taxonomy" id="868595"/>
    <lineage>
        <taxon>Bacteria</taxon>
        <taxon>Bacillati</taxon>
        <taxon>Bacillota</taxon>
        <taxon>Clostridia</taxon>
        <taxon>Eubacteriales</taxon>
        <taxon>Desulfotomaculaceae</taxon>
        <taxon>Desulfotomaculum</taxon>
    </lineage>
</organism>
<reference evidence="2" key="1">
    <citation type="submission" date="2011-05" db="EMBL/GenBank/DDBJ databases">
        <title>Complete sequence of Desulfotomaculum carboxydivorans CO-1-SRB.</title>
        <authorList>
            <consortium name="US DOE Joint Genome Institute"/>
            <person name="Lucas S."/>
            <person name="Han J."/>
            <person name="Lapidus A."/>
            <person name="Cheng J.-F."/>
            <person name="Goodwin L."/>
            <person name="Pitluck S."/>
            <person name="Peters L."/>
            <person name="Mikhailova N."/>
            <person name="Lu M."/>
            <person name="Han C."/>
            <person name="Tapia R."/>
            <person name="Land M."/>
            <person name="Hauser L."/>
            <person name="Kyrpides N."/>
            <person name="Ivanova N."/>
            <person name="Pagani I."/>
            <person name="Stams A."/>
            <person name="Plugge C."/>
            <person name="Muyzer G."/>
            <person name="Kuever J."/>
            <person name="Parshina S."/>
            <person name="Ivanova A."/>
            <person name="Nazina T."/>
            <person name="Woyke T."/>
        </authorList>
    </citation>
    <scope>NUCLEOTIDE SEQUENCE [LARGE SCALE GENOMIC DNA]</scope>
    <source>
        <strain evidence="2">CO-1-SRB</strain>
    </source>
</reference>
<protein>
    <submittedName>
        <fullName evidence="2">Uncharacterized protein</fullName>
    </submittedName>
</protein>
<evidence type="ECO:0000256" key="1">
    <source>
        <dbReference type="SAM" id="MobiDB-lite"/>
    </source>
</evidence>
<evidence type="ECO:0000313" key="2">
    <source>
        <dbReference type="EMBL" id="AEF95491.1"/>
    </source>
</evidence>
<evidence type="ECO:0000313" key="3">
    <source>
        <dbReference type="Proteomes" id="UP000009226"/>
    </source>
</evidence>
<proteinExistence type="predicted"/>
<accession>F6B668</accession>
<dbReference type="AlphaFoldDB" id="F6B668"/>
<dbReference type="EMBL" id="CP002736">
    <property type="protein sequence ID" value="AEF95491.1"/>
    <property type="molecule type" value="Genomic_DNA"/>
</dbReference>
<dbReference type="HOGENOM" id="CLU_2435972_0_0_9"/>
<sequence length="90" mass="9945">MCSEPGQVQAGQGDYRAAPELPAEKSKLGRFFTVKEAQAGCANSPVQPIRVVPRMRNLRPLRAGVFYFSLSIRRCSACLKFLSYYKTTAG</sequence>
<name>F6B668_DESCC</name>
<dbReference type="Proteomes" id="UP000009226">
    <property type="component" value="Chromosome"/>
</dbReference>
<keyword evidence="3" id="KW-1185">Reference proteome</keyword>
<gene>
    <name evidence="2" type="ordered locus">Desca_2673</name>
</gene>
<dbReference type="KEGG" id="dca:Desca_2673"/>